<gene>
    <name evidence="1" type="ORF">ACFONJ_10795</name>
</gene>
<evidence type="ECO:0000313" key="2">
    <source>
        <dbReference type="Proteomes" id="UP001595735"/>
    </source>
</evidence>
<evidence type="ECO:0000313" key="1">
    <source>
        <dbReference type="EMBL" id="MFC3756454.1"/>
    </source>
</evidence>
<dbReference type="Proteomes" id="UP001595735">
    <property type="component" value="Unassembled WGS sequence"/>
</dbReference>
<name>A0ABV7XV61_9FLAO</name>
<reference evidence="2" key="1">
    <citation type="journal article" date="2019" name="Int. J. Syst. Evol. Microbiol.">
        <title>The Global Catalogue of Microorganisms (GCM) 10K type strain sequencing project: providing services to taxonomists for standard genome sequencing and annotation.</title>
        <authorList>
            <consortium name="The Broad Institute Genomics Platform"/>
            <consortium name="The Broad Institute Genome Sequencing Center for Infectious Disease"/>
            <person name="Wu L."/>
            <person name="Ma J."/>
        </authorList>
    </citation>
    <scope>NUCLEOTIDE SEQUENCE [LARGE SCALE GENOMIC DNA]</scope>
    <source>
        <strain evidence="2">CECT 7798</strain>
    </source>
</reference>
<accession>A0ABV7XV61</accession>
<dbReference type="RefSeq" id="WP_160138564.1">
    <property type="nucleotide sequence ID" value="NZ_JAUFQR010000001.1"/>
</dbReference>
<comment type="caution">
    <text evidence="1">The sequence shown here is derived from an EMBL/GenBank/DDBJ whole genome shotgun (WGS) entry which is preliminary data.</text>
</comment>
<organism evidence="1 2">
    <name type="scientific">Chryseobacterium tructae</name>
    <dbReference type="NCBI Taxonomy" id="1037380"/>
    <lineage>
        <taxon>Bacteria</taxon>
        <taxon>Pseudomonadati</taxon>
        <taxon>Bacteroidota</taxon>
        <taxon>Flavobacteriia</taxon>
        <taxon>Flavobacteriales</taxon>
        <taxon>Weeksellaceae</taxon>
        <taxon>Chryseobacterium group</taxon>
        <taxon>Chryseobacterium</taxon>
    </lineage>
</organism>
<dbReference type="EMBL" id="JBHRYO010000002">
    <property type="protein sequence ID" value="MFC3756454.1"/>
    <property type="molecule type" value="Genomic_DNA"/>
</dbReference>
<keyword evidence="2" id="KW-1185">Reference proteome</keyword>
<sequence>MNEFQYFSEDELKTLPLYFRFMFQMDFKKIRQMESGYETSTASKIHKSSAYQRYVSYKPTTKLKLKKIDDENS</sequence>
<protein>
    <submittedName>
        <fullName evidence="1">Uncharacterized protein</fullName>
    </submittedName>
</protein>
<proteinExistence type="predicted"/>